<accession>A0A0W0FBE9</accession>
<sequence length="12" mass="1393">MGNTTERKEKQA</sequence>
<dbReference type="Proteomes" id="UP000054988">
    <property type="component" value="Unassembled WGS sequence"/>
</dbReference>
<evidence type="ECO:0000313" key="2">
    <source>
        <dbReference type="Proteomes" id="UP000054988"/>
    </source>
</evidence>
<protein>
    <submittedName>
        <fullName evidence="1">Uncharacterized protein</fullName>
    </submittedName>
</protein>
<proteinExistence type="predicted"/>
<evidence type="ECO:0000313" key="1">
    <source>
        <dbReference type="EMBL" id="KTB33556.1"/>
    </source>
</evidence>
<dbReference type="EMBL" id="LATX01002163">
    <property type="protein sequence ID" value="KTB33556.1"/>
    <property type="molecule type" value="Genomic_DNA"/>
</dbReference>
<name>A0A0W0FBE9_MONRR</name>
<organism evidence="1 2">
    <name type="scientific">Moniliophthora roreri</name>
    <name type="common">Frosty pod rot fungus</name>
    <name type="synonym">Monilia roreri</name>
    <dbReference type="NCBI Taxonomy" id="221103"/>
    <lineage>
        <taxon>Eukaryota</taxon>
        <taxon>Fungi</taxon>
        <taxon>Dikarya</taxon>
        <taxon>Basidiomycota</taxon>
        <taxon>Agaricomycotina</taxon>
        <taxon>Agaricomycetes</taxon>
        <taxon>Agaricomycetidae</taxon>
        <taxon>Agaricales</taxon>
        <taxon>Marasmiineae</taxon>
        <taxon>Marasmiaceae</taxon>
        <taxon>Moniliophthora</taxon>
    </lineage>
</organism>
<reference evidence="1 2" key="1">
    <citation type="submission" date="2015-12" db="EMBL/GenBank/DDBJ databases">
        <title>Draft genome sequence of Moniliophthora roreri, the causal agent of frosty pod rot of cacao.</title>
        <authorList>
            <person name="Aime M.C."/>
            <person name="Diaz-Valderrama J.R."/>
            <person name="Kijpornyongpan T."/>
            <person name="Phillips-Mora W."/>
        </authorList>
    </citation>
    <scope>NUCLEOTIDE SEQUENCE [LARGE SCALE GENOMIC DNA]</scope>
    <source>
        <strain evidence="1 2">MCA 2952</strain>
    </source>
</reference>
<comment type="caution">
    <text evidence="1">The sequence shown here is derived from an EMBL/GenBank/DDBJ whole genome shotgun (WGS) entry which is preliminary data.</text>
</comment>
<gene>
    <name evidence="1" type="ORF">WG66_13875</name>
</gene>